<proteinExistence type="predicted"/>
<gene>
    <name evidence="1" type="ORF">ALC62_10768</name>
</gene>
<dbReference type="Proteomes" id="UP000078542">
    <property type="component" value="Unassembled WGS sequence"/>
</dbReference>
<sequence>MGLDWIAAFDLWQCSLNSFCSKIHSQADSTHFDISCIKENFKEVFSSQLGRCTKTKVKLNLKNNSKPIFRPKRPVAYAILPLVDAELTRLEQNGIISPIKYSDWASNSCSKKKK</sequence>
<reference evidence="1 2" key="1">
    <citation type="submission" date="2016-03" db="EMBL/GenBank/DDBJ databases">
        <title>Cyphomyrmex costatus WGS genome.</title>
        <authorList>
            <person name="Nygaard S."/>
            <person name="Hu H."/>
            <person name="Boomsma J."/>
            <person name="Zhang G."/>
        </authorList>
    </citation>
    <scope>NUCLEOTIDE SEQUENCE [LARGE SCALE GENOMIC DNA]</scope>
    <source>
        <strain evidence="1">MS0001</strain>
        <tissue evidence="1">Whole body</tissue>
    </source>
</reference>
<evidence type="ECO:0000313" key="1">
    <source>
        <dbReference type="EMBL" id="KYM98519.1"/>
    </source>
</evidence>
<dbReference type="InterPro" id="IPR043502">
    <property type="entry name" value="DNA/RNA_pol_sf"/>
</dbReference>
<organism evidence="1 2">
    <name type="scientific">Cyphomyrmex costatus</name>
    <dbReference type="NCBI Taxonomy" id="456900"/>
    <lineage>
        <taxon>Eukaryota</taxon>
        <taxon>Metazoa</taxon>
        <taxon>Ecdysozoa</taxon>
        <taxon>Arthropoda</taxon>
        <taxon>Hexapoda</taxon>
        <taxon>Insecta</taxon>
        <taxon>Pterygota</taxon>
        <taxon>Neoptera</taxon>
        <taxon>Endopterygota</taxon>
        <taxon>Hymenoptera</taxon>
        <taxon>Apocrita</taxon>
        <taxon>Aculeata</taxon>
        <taxon>Formicoidea</taxon>
        <taxon>Formicidae</taxon>
        <taxon>Myrmicinae</taxon>
        <taxon>Cyphomyrmex</taxon>
    </lineage>
</organism>
<dbReference type="EMBL" id="KQ977946">
    <property type="protein sequence ID" value="KYM98519.1"/>
    <property type="molecule type" value="Genomic_DNA"/>
</dbReference>
<keyword evidence="2" id="KW-1185">Reference proteome</keyword>
<dbReference type="InterPro" id="IPR050951">
    <property type="entry name" value="Retrovirus_Pol_polyprotein"/>
</dbReference>
<dbReference type="AlphaFoldDB" id="A0A151IDF7"/>
<protein>
    <submittedName>
        <fullName evidence="1">Uncharacterized protein K02A2.6</fullName>
    </submittedName>
</protein>
<dbReference type="SUPFAM" id="SSF56672">
    <property type="entry name" value="DNA/RNA polymerases"/>
    <property type="match status" value="1"/>
</dbReference>
<name>A0A151IDF7_9HYME</name>
<dbReference type="Gene3D" id="3.10.10.10">
    <property type="entry name" value="HIV Type 1 Reverse Transcriptase, subunit A, domain 1"/>
    <property type="match status" value="1"/>
</dbReference>
<accession>A0A151IDF7</accession>
<dbReference type="PANTHER" id="PTHR37984:SF5">
    <property type="entry name" value="PROTEIN NYNRIN-LIKE"/>
    <property type="match status" value="1"/>
</dbReference>
<evidence type="ECO:0000313" key="2">
    <source>
        <dbReference type="Proteomes" id="UP000078542"/>
    </source>
</evidence>
<dbReference type="STRING" id="456900.A0A151IDF7"/>
<dbReference type="PANTHER" id="PTHR37984">
    <property type="entry name" value="PROTEIN CBG26694"/>
    <property type="match status" value="1"/>
</dbReference>
<dbReference type="GO" id="GO:0071897">
    <property type="term" value="P:DNA biosynthetic process"/>
    <property type="evidence" value="ECO:0007669"/>
    <property type="project" value="UniProtKB-ARBA"/>
</dbReference>